<dbReference type="InterPro" id="IPR045795">
    <property type="entry name" value="SLT_4"/>
</dbReference>
<dbReference type="Pfam" id="PF19489">
    <property type="entry name" value="SLT_4"/>
    <property type="match status" value="1"/>
</dbReference>
<dbReference type="AlphaFoldDB" id="A0A3E1KC34"/>
<evidence type="ECO:0000313" key="4">
    <source>
        <dbReference type="Proteomes" id="UP000260351"/>
    </source>
</evidence>
<dbReference type="InterPro" id="IPR023346">
    <property type="entry name" value="Lysozyme-like_dom_sf"/>
</dbReference>
<organism evidence="3 4">
    <name type="scientific">Wenzhouxiangella sediminis</name>
    <dbReference type="NCBI Taxonomy" id="1792836"/>
    <lineage>
        <taxon>Bacteria</taxon>
        <taxon>Pseudomonadati</taxon>
        <taxon>Pseudomonadota</taxon>
        <taxon>Gammaproteobacteria</taxon>
        <taxon>Chromatiales</taxon>
        <taxon>Wenzhouxiangellaceae</taxon>
        <taxon>Wenzhouxiangella</taxon>
    </lineage>
</organism>
<keyword evidence="1" id="KW-0732">Signal</keyword>
<protein>
    <submittedName>
        <fullName evidence="3">Lysozyme-like domain containing protein</fullName>
    </submittedName>
</protein>
<dbReference type="OrthoDB" id="9789144at2"/>
<dbReference type="RefSeq" id="WP_116649470.1">
    <property type="nucleotide sequence ID" value="NZ_QUZK01000012.1"/>
</dbReference>
<gene>
    <name evidence="3" type="ORF">DZC52_02130</name>
</gene>
<evidence type="ECO:0000313" key="3">
    <source>
        <dbReference type="EMBL" id="RFF32288.1"/>
    </source>
</evidence>
<reference evidence="3 4" key="1">
    <citation type="submission" date="2018-08" db="EMBL/GenBank/DDBJ databases">
        <title>Wenzhouxiangella salilacus sp. nov., a novel bacterium isolated from a saline lake in Xinjiang Province, China.</title>
        <authorList>
            <person name="Han S."/>
        </authorList>
    </citation>
    <scope>NUCLEOTIDE SEQUENCE [LARGE SCALE GENOMIC DNA]</scope>
    <source>
        <strain evidence="3 4">XDB06</strain>
    </source>
</reference>
<dbReference type="Proteomes" id="UP000260351">
    <property type="component" value="Unassembled WGS sequence"/>
</dbReference>
<evidence type="ECO:0000259" key="2">
    <source>
        <dbReference type="Pfam" id="PF19489"/>
    </source>
</evidence>
<keyword evidence="4" id="KW-1185">Reference proteome</keyword>
<feature type="signal peptide" evidence="1">
    <location>
        <begin position="1"/>
        <end position="21"/>
    </location>
</feature>
<dbReference type="EMBL" id="QUZK01000012">
    <property type="protein sequence ID" value="RFF32288.1"/>
    <property type="molecule type" value="Genomic_DNA"/>
</dbReference>
<dbReference type="PROSITE" id="PS51257">
    <property type="entry name" value="PROKAR_LIPOPROTEIN"/>
    <property type="match status" value="1"/>
</dbReference>
<dbReference type="SUPFAM" id="SSF53955">
    <property type="entry name" value="Lysozyme-like"/>
    <property type="match status" value="1"/>
</dbReference>
<dbReference type="Gene3D" id="1.10.530.10">
    <property type="match status" value="1"/>
</dbReference>
<feature type="chain" id="PRO_5017834267" evidence="1">
    <location>
        <begin position="22"/>
        <end position="210"/>
    </location>
</feature>
<feature type="domain" description="Transglycosylase SLT" evidence="2">
    <location>
        <begin position="9"/>
        <end position="193"/>
    </location>
</feature>
<comment type="caution">
    <text evidence="3">The sequence shown here is derived from an EMBL/GenBank/DDBJ whole genome shotgun (WGS) entry which is preliminary data.</text>
</comment>
<accession>A0A3E1KC34</accession>
<proteinExistence type="predicted"/>
<sequence>MRSTSRILVTLALACLLFGCASTPPKRQDNLCEIFEQEPGWYDHAYTSERRWGIPISVQMAIVQRESSFRARVRPERTKLLGFIPWRRPSSAHGYAQAQDPAWQEYLEMTGRSGWLTSRADMADALDFIGWYNYTSHRRLGIARNDAYELYLAYHEGRTGYERGSWRGKPKVRQTARQVAERADRYARQLPACEEEFRCAAWWKVWPFCR</sequence>
<evidence type="ECO:0000256" key="1">
    <source>
        <dbReference type="SAM" id="SignalP"/>
    </source>
</evidence>
<name>A0A3E1KC34_9GAMM</name>